<accession>A0A2P5BEU5</accession>
<evidence type="ECO:0000256" key="1">
    <source>
        <dbReference type="SAM" id="SignalP"/>
    </source>
</evidence>
<keyword evidence="1" id="KW-0732">Signal</keyword>
<organism evidence="2 3">
    <name type="scientific">Parasponia andersonii</name>
    <name type="common">Sponia andersonii</name>
    <dbReference type="NCBI Taxonomy" id="3476"/>
    <lineage>
        <taxon>Eukaryota</taxon>
        <taxon>Viridiplantae</taxon>
        <taxon>Streptophyta</taxon>
        <taxon>Embryophyta</taxon>
        <taxon>Tracheophyta</taxon>
        <taxon>Spermatophyta</taxon>
        <taxon>Magnoliopsida</taxon>
        <taxon>eudicotyledons</taxon>
        <taxon>Gunneridae</taxon>
        <taxon>Pentapetalae</taxon>
        <taxon>rosids</taxon>
        <taxon>fabids</taxon>
        <taxon>Rosales</taxon>
        <taxon>Cannabaceae</taxon>
        <taxon>Parasponia</taxon>
    </lineage>
</organism>
<keyword evidence="3" id="KW-1185">Reference proteome</keyword>
<protein>
    <recommendedName>
        <fullName evidence="4">Transmembrane protein</fullName>
    </recommendedName>
</protein>
<dbReference type="Proteomes" id="UP000237105">
    <property type="component" value="Unassembled WGS sequence"/>
</dbReference>
<comment type="caution">
    <text evidence="2">The sequence shown here is derived from an EMBL/GenBank/DDBJ whole genome shotgun (WGS) entry which is preliminary data.</text>
</comment>
<dbReference type="EMBL" id="JXTB01000296">
    <property type="protein sequence ID" value="PON47321.1"/>
    <property type="molecule type" value="Genomic_DNA"/>
</dbReference>
<evidence type="ECO:0000313" key="2">
    <source>
        <dbReference type="EMBL" id="PON47321.1"/>
    </source>
</evidence>
<evidence type="ECO:0008006" key="4">
    <source>
        <dbReference type="Google" id="ProtNLM"/>
    </source>
</evidence>
<gene>
    <name evidence="2" type="ORF">PanWU01x14_245000</name>
</gene>
<sequence>MGLTSAIRFVMMIALILAANIFLVHHQFVQAELITRKLGRAVPYIPPQPVGGRRLAQFAPPAPTKDKEKN</sequence>
<dbReference type="AlphaFoldDB" id="A0A2P5BEU5"/>
<proteinExistence type="predicted"/>
<name>A0A2P5BEU5_PARAD</name>
<feature type="signal peptide" evidence="1">
    <location>
        <begin position="1"/>
        <end position="18"/>
    </location>
</feature>
<feature type="chain" id="PRO_5015149315" description="Transmembrane protein" evidence="1">
    <location>
        <begin position="19"/>
        <end position="70"/>
    </location>
</feature>
<evidence type="ECO:0000313" key="3">
    <source>
        <dbReference type="Proteomes" id="UP000237105"/>
    </source>
</evidence>
<reference evidence="3" key="1">
    <citation type="submission" date="2016-06" db="EMBL/GenBank/DDBJ databases">
        <title>Parallel loss of symbiosis genes in relatives of nitrogen-fixing non-legume Parasponia.</title>
        <authorList>
            <person name="Van Velzen R."/>
            <person name="Holmer R."/>
            <person name="Bu F."/>
            <person name="Rutten L."/>
            <person name="Van Zeijl A."/>
            <person name="Liu W."/>
            <person name="Santuari L."/>
            <person name="Cao Q."/>
            <person name="Sharma T."/>
            <person name="Shen D."/>
            <person name="Roswanjaya Y."/>
            <person name="Wardhani T."/>
            <person name="Kalhor M.S."/>
            <person name="Jansen J."/>
            <person name="Van den Hoogen J."/>
            <person name="Gungor B."/>
            <person name="Hartog M."/>
            <person name="Hontelez J."/>
            <person name="Verver J."/>
            <person name="Yang W.-C."/>
            <person name="Schijlen E."/>
            <person name="Repin R."/>
            <person name="Schilthuizen M."/>
            <person name="Schranz E."/>
            <person name="Heidstra R."/>
            <person name="Miyata K."/>
            <person name="Fedorova E."/>
            <person name="Kohlen W."/>
            <person name="Bisseling T."/>
            <person name="Smit S."/>
            <person name="Geurts R."/>
        </authorList>
    </citation>
    <scope>NUCLEOTIDE SEQUENCE [LARGE SCALE GENOMIC DNA]</scope>
    <source>
        <strain evidence="3">cv. WU1-14</strain>
    </source>
</reference>